<evidence type="ECO:0000256" key="3">
    <source>
        <dbReference type="ARBA" id="ARBA00022692"/>
    </source>
</evidence>
<keyword evidence="3 6" id="KW-0812">Transmembrane</keyword>
<comment type="caution">
    <text evidence="7">The sequence shown here is derived from an EMBL/GenBank/DDBJ whole genome shotgun (WGS) entry which is preliminary data.</text>
</comment>
<feature type="transmembrane region" description="Helical" evidence="6">
    <location>
        <begin position="309"/>
        <end position="326"/>
    </location>
</feature>
<evidence type="ECO:0000256" key="4">
    <source>
        <dbReference type="ARBA" id="ARBA00022989"/>
    </source>
</evidence>
<evidence type="ECO:0000256" key="2">
    <source>
        <dbReference type="ARBA" id="ARBA00022475"/>
    </source>
</evidence>
<name>A0A1G1ZR07_9BACT</name>
<dbReference type="InterPro" id="IPR002797">
    <property type="entry name" value="Polysacc_synth"/>
</dbReference>
<evidence type="ECO:0000256" key="1">
    <source>
        <dbReference type="ARBA" id="ARBA00004651"/>
    </source>
</evidence>
<keyword evidence="2" id="KW-1003">Cell membrane</keyword>
<feature type="transmembrane region" description="Helical" evidence="6">
    <location>
        <begin position="95"/>
        <end position="120"/>
    </location>
</feature>
<feature type="transmembrane region" description="Helical" evidence="6">
    <location>
        <begin position="399"/>
        <end position="418"/>
    </location>
</feature>
<evidence type="ECO:0000313" key="8">
    <source>
        <dbReference type="Proteomes" id="UP000177690"/>
    </source>
</evidence>
<dbReference type="PANTHER" id="PTHR30250:SF11">
    <property type="entry name" value="O-ANTIGEN TRANSPORTER-RELATED"/>
    <property type="match status" value="1"/>
</dbReference>
<feature type="transmembrane region" description="Helical" evidence="6">
    <location>
        <begin position="346"/>
        <end position="368"/>
    </location>
</feature>
<gene>
    <name evidence="7" type="ORF">A3I24_02630</name>
</gene>
<dbReference type="Pfam" id="PF01943">
    <property type="entry name" value="Polysacc_synt"/>
    <property type="match status" value="1"/>
</dbReference>
<feature type="transmembrane region" description="Helical" evidence="6">
    <location>
        <begin position="188"/>
        <end position="209"/>
    </location>
</feature>
<dbReference type="STRING" id="1798409.A3I24_02630"/>
<dbReference type="Proteomes" id="UP000177690">
    <property type="component" value="Unassembled WGS sequence"/>
</dbReference>
<dbReference type="EMBL" id="MHJL01000030">
    <property type="protein sequence ID" value="OGY67054.1"/>
    <property type="molecule type" value="Genomic_DNA"/>
</dbReference>
<proteinExistence type="predicted"/>
<accession>A0A1G1ZR07</accession>
<feature type="transmembrane region" description="Helical" evidence="6">
    <location>
        <begin position="271"/>
        <end position="289"/>
    </location>
</feature>
<evidence type="ECO:0000256" key="6">
    <source>
        <dbReference type="SAM" id="Phobius"/>
    </source>
</evidence>
<organism evidence="7 8">
    <name type="scientific">Candidatus Harrisonbacteria bacterium RIFCSPLOWO2_02_FULL_41_13b</name>
    <dbReference type="NCBI Taxonomy" id="1798409"/>
    <lineage>
        <taxon>Bacteria</taxon>
        <taxon>Candidatus Harrisoniibacteriota</taxon>
    </lineage>
</organism>
<keyword evidence="5 6" id="KW-0472">Membrane</keyword>
<dbReference type="GO" id="GO:0005886">
    <property type="term" value="C:plasma membrane"/>
    <property type="evidence" value="ECO:0007669"/>
    <property type="project" value="UniProtKB-SubCell"/>
</dbReference>
<comment type="subcellular location">
    <subcellularLocation>
        <location evidence="1">Cell membrane</location>
        <topology evidence="1">Multi-pass membrane protein</topology>
    </subcellularLocation>
</comment>
<protein>
    <submittedName>
        <fullName evidence="7">Uncharacterized protein</fullName>
    </submittedName>
</protein>
<feature type="transmembrane region" description="Helical" evidence="6">
    <location>
        <begin position="126"/>
        <end position="142"/>
    </location>
</feature>
<sequence length="440" mass="49159">MPLVTKFKILKDWLFQNRGDHQTIAKNTIWLLIGQISSRLLRSAIVIYAARILGAESWGAFSYALGIATFLTTFSDIGINALITKEASRQPELKNKYLATAFFTKTGILIILISSVFLFFPYLTKIPEAAAIMPILVFVFAFDSLRDLGSALSRALEKMQIEALINIFTNLAIVILGFILLFNYQTAYSLALAYAIGSGIGLIAIIITLREHFKNIFTNFQKSMIKTILVTAWPFGLMSLMGVIMLNTDIIMLGWMRSPAEIGYYSVSQKIIQLLYVLPALFASSIFPALSRYVKTDPEKAKKLLEKSVALAILIALPITALGLILDQPIIQLLFGPEYLPSITSFKILIITLLIVYPSTLVGNAIFAYDKQRNFIFFVGIAFIGNIAFNWLFIPRFGIEGAAAATVLTQLITNGLIWKKMKSVNQFKIWPQIQKILKLK</sequence>
<dbReference type="InterPro" id="IPR050833">
    <property type="entry name" value="Poly_Biosynth_Transport"/>
</dbReference>
<feature type="transmembrane region" description="Helical" evidence="6">
    <location>
        <begin position="230"/>
        <end position="251"/>
    </location>
</feature>
<feature type="transmembrane region" description="Helical" evidence="6">
    <location>
        <begin position="163"/>
        <end position="182"/>
    </location>
</feature>
<evidence type="ECO:0000256" key="5">
    <source>
        <dbReference type="ARBA" id="ARBA00023136"/>
    </source>
</evidence>
<dbReference type="PANTHER" id="PTHR30250">
    <property type="entry name" value="PST FAMILY PREDICTED COLANIC ACID TRANSPORTER"/>
    <property type="match status" value="1"/>
</dbReference>
<dbReference type="AlphaFoldDB" id="A0A1G1ZR07"/>
<feature type="transmembrane region" description="Helical" evidence="6">
    <location>
        <begin position="61"/>
        <end position="83"/>
    </location>
</feature>
<dbReference type="CDD" id="cd13128">
    <property type="entry name" value="MATE_Wzx_like"/>
    <property type="match status" value="1"/>
</dbReference>
<feature type="transmembrane region" description="Helical" evidence="6">
    <location>
        <begin position="375"/>
        <end position="393"/>
    </location>
</feature>
<reference evidence="7 8" key="1">
    <citation type="journal article" date="2016" name="Nat. Commun.">
        <title>Thousands of microbial genomes shed light on interconnected biogeochemical processes in an aquifer system.</title>
        <authorList>
            <person name="Anantharaman K."/>
            <person name="Brown C.T."/>
            <person name="Hug L.A."/>
            <person name="Sharon I."/>
            <person name="Castelle C.J."/>
            <person name="Probst A.J."/>
            <person name="Thomas B.C."/>
            <person name="Singh A."/>
            <person name="Wilkins M.J."/>
            <person name="Karaoz U."/>
            <person name="Brodie E.L."/>
            <person name="Williams K.H."/>
            <person name="Hubbard S.S."/>
            <person name="Banfield J.F."/>
        </authorList>
    </citation>
    <scope>NUCLEOTIDE SEQUENCE [LARGE SCALE GENOMIC DNA]</scope>
</reference>
<keyword evidence="4 6" id="KW-1133">Transmembrane helix</keyword>
<evidence type="ECO:0000313" key="7">
    <source>
        <dbReference type="EMBL" id="OGY67054.1"/>
    </source>
</evidence>